<dbReference type="Proteomes" id="UP001470230">
    <property type="component" value="Unassembled WGS sequence"/>
</dbReference>
<proteinExistence type="inferred from homology"/>
<sequence>MGPKAKLYLMNCSLAFQHLFAVLGGIVVVPTILGMSIPMGLFASGFGTLMFYFVTKRQVPVFHGSSFTYMAGLQSFKAKCEKNKYTQEAYIGRQATGIIFAGLLYGVISVIVYFVGPQRISKLFPPVIVGPIVITIGLSLCPSIISSNIVPWYTTGKGEPKVKYHGYEVWIIVCITDAVIICMTCFAPGIWNTFGIFFGIIAGYIASACFQVINWNIIKESNWILFQPEEFKATFYFWKQAKWDWGAVGVLAPLAIVALMEHLGDVSTNSAVCGKDFFVEPGLHRTILGDGVALAGAGLLGAPPMATYSQNTGVLVITKNFNPDVLAIAAGYAMFLGLITMIGSVFRSIPDFVIGAASMMMFGIISCMGIKVLIMNNIDITKSRNLIIVAVILIIGIGFDTGGVKMDAGDVEISSLAVATLFGIVLNLILPQKLPGDNAKGDDRDVNDSERSKEENDTFESEYSGGNNKNRSEDDDDDEDSSSIEKNTVQDVKTALDA</sequence>
<feature type="transmembrane region" description="Helical" evidence="8">
    <location>
        <begin position="386"/>
        <end position="405"/>
    </location>
</feature>
<dbReference type="PANTHER" id="PTHR42810">
    <property type="entry name" value="PURINE PERMEASE C1399.01C-RELATED"/>
    <property type="match status" value="1"/>
</dbReference>
<feature type="compositionally biased region" description="Acidic residues" evidence="7">
    <location>
        <begin position="473"/>
        <end position="482"/>
    </location>
</feature>
<feature type="transmembrane region" description="Helical" evidence="8">
    <location>
        <begin position="7"/>
        <end position="29"/>
    </location>
</feature>
<feature type="transmembrane region" description="Helical" evidence="8">
    <location>
        <begin position="169"/>
        <end position="190"/>
    </location>
</feature>
<dbReference type="EMBL" id="JAPFFF010000002">
    <property type="protein sequence ID" value="KAK8896361.1"/>
    <property type="molecule type" value="Genomic_DNA"/>
</dbReference>
<name>A0ABR2KZZ6_9EUKA</name>
<evidence type="ECO:0008006" key="11">
    <source>
        <dbReference type="Google" id="ProtNLM"/>
    </source>
</evidence>
<feature type="region of interest" description="Disordered" evidence="7">
    <location>
        <begin position="438"/>
        <end position="498"/>
    </location>
</feature>
<dbReference type="InterPro" id="IPR006042">
    <property type="entry name" value="Xan_ur_permease"/>
</dbReference>
<evidence type="ECO:0000256" key="7">
    <source>
        <dbReference type="SAM" id="MobiDB-lite"/>
    </source>
</evidence>
<evidence type="ECO:0000256" key="1">
    <source>
        <dbReference type="ARBA" id="ARBA00004141"/>
    </source>
</evidence>
<evidence type="ECO:0000256" key="8">
    <source>
        <dbReference type="SAM" id="Phobius"/>
    </source>
</evidence>
<dbReference type="PANTHER" id="PTHR42810:SF2">
    <property type="entry name" value="PURINE PERMEASE C1399.01C-RELATED"/>
    <property type="match status" value="1"/>
</dbReference>
<keyword evidence="10" id="KW-1185">Reference proteome</keyword>
<evidence type="ECO:0000313" key="10">
    <source>
        <dbReference type="Proteomes" id="UP001470230"/>
    </source>
</evidence>
<reference evidence="9 10" key="1">
    <citation type="submission" date="2024-04" db="EMBL/GenBank/DDBJ databases">
        <title>Tritrichomonas musculus Genome.</title>
        <authorList>
            <person name="Alves-Ferreira E."/>
            <person name="Grigg M."/>
            <person name="Lorenzi H."/>
            <person name="Galac M."/>
        </authorList>
    </citation>
    <scope>NUCLEOTIDE SEQUENCE [LARGE SCALE GENOMIC DNA]</scope>
    <source>
        <strain evidence="9 10">EAF2021</strain>
    </source>
</reference>
<keyword evidence="4 8" id="KW-0812">Transmembrane</keyword>
<gene>
    <name evidence="9" type="ORF">M9Y10_014259</name>
</gene>
<accession>A0ABR2KZZ6</accession>
<evidence type="ECO:0000256" key="2">
    <source>
        <dbReference type="ARBA" id="ARBA00008821"/>
    </source>
</evidence>
<evidence type="ECO:0000313" key="9">
    <source>
        <dbReference type="EMBL" id="KAK8896361.1"/>
    </source>
</evidence>
<dbReference type="InterPro" id="IPR006043">
    <property type="entry name" value="NCS2"/>
</dbReference>
<feature type="transmembrane region" description="Helical" evidence="8">
    <location>
        <begin position="352"/>
        <end position="374"/>
    </location>
</feature>
<dbReference type="Pfam" id="PF00860">
    <property type="entry name" value="Xan_ur_permease"/>
    <property type="match status" value="1"/>
</dbReference>
<evidence type="ECO:0000256" key="6">
    <source>
        <dbReference type="ARBA" id="ARBA00023136"/>
    </source>
</evidence>
<feature type="transmembrane region" description="Helical" evidence="8">
    <location>
        <begin position="35"/>
        <end position="54"/>
    </location>
</feature>
<keyword evidence="5 8" id="KW-1133">Transmembrane helix</keyword>
<comment type="subcellular location">
    <subcellularLocation>
        <location evidence="1">Membrane</location>
        <topology evidence="1">Multi-pass membrane protein</topology>
    </subcellularLocation>
</comment>
<comment type="similarity">
    <text evidence="2">Belongs to the nucleobase:cation symporter-2 (NCS2) (TC 2.A.40) family.</text>
</comment>
<feature type="transmembrane region" description="Helical" evidence="8">
    <location>
        <begin position="95"/>
        <end position="116"/>
    </location>
</feature>
<feature type="transmembrane region" description="Helical" evidence="8">
    <location>
        <begin position="325"/>
        <end position="346"/>
    </location>
</feature>
<evidence type="ECO:0000256" key="5">
    <source>
        <dbReference type="ARBA" id="ARBA00022989"/>
    </source>
</evidence>
<feature type="transmembrane region" description="Helical" evidence="8">
    <location>
        <begin position="196"/>
        <end position="217"/>
    </location>
</feature>
<evidence type="ECO:0000256" key="4">
    <source>
        <dbReference type="ARBA" id="ARBA00022692"/>
    </source>
</evidence>
<feature type="transmembrane region" description="Helical" evidence="8">
    <location>
        <begin position="411"/>
        <end position="430"/>
    </location>
</feature>
<protein>
    <recommendedName>
        <fullName evidence="11">Uracil permease</fullName>
    </recommendedName>
</protein>
<dbReference type="PROSITE" id="PS01116">
    <property type="entry name" value="XANTH_URACIL_PERMASE"/>
    <property type="match status" value="1"/>
</dbReference>
<organism evidence="9 10">
    <name type="scientific">Tritrichomonas musculus</name>
    <dbReference type="NCBI Taxonomy" id="1915356"/>
    <lineage>
        <taxon>Eukaryota</taxon>
        <taxon>Metamonada</taxon>
        <taxon>Parabasalia</taxon>
        <taxon>Tritrichomonadida</taxon>
        <taxon>Tritrichomonadidae</taxon>
        <taxon>Tritrichomonas</taxon>
    </lineage>
</organism>
<comment type="caution">
    <text evidence="9">The sequence shown here is derived from an EMBL/GenBank/DDBJ whole genome shotgun (WGS) entry which is preliminary data.</text>
</comment>
<evidence type="ECO:0000256" key="3">
    <source>
        <dbReference type="ARBA" id="ARBA00022448"/>
    </source>
</evidence>
<keyword evidence="6 8" id="KW-0472">Membrane</keyword>
<feature type="transmembrane region" description="Helical" evidence="8">
    <location>
        <begin position="128"/>
        <end position="149"/>
    </location>
</feature>
<feature type="compositionally biased region" description="Basic and acidic residues" evidence="7">
    <location>
        <begin position="439"/>
        <end position="456"/>
    </location>
</feature>
<keyword evidence="3" id="KW-0813">Transport</keyword>